<dbReference type="Gene3D" id="1.20.120.20">
    <property type="entry name" value="Apolipoprotein"/>
    <property type="match status" value="2"/>
</dbReference>
<dbReference type="SUPFAM" id="SSF58113">
    <property type="entry name" value="Apolipoprotein A-I"/>
    <property type="match status" value="1"/>
</dbReference>
<organism evidence="5 6">
    <name type="scientific">Apolygus lucorum</name>
    <name type="common">Small green plant bug</name>
    <name type="synonym">Lygocoris lucorum</name>
    <dbReference type="NCBI Taxonomy" id="248454"/>
    <lineage>
        <taxon>Eukaryota</taxon>
        <taxon>Metazoa</taxon>
        <taxon>Ecdysozoa</taxon>
        <taxon>Arthropoda</taxon>
        <taxon>Hexapoda</taxon>
        <taxon>Insecta</taxon>
        <taxon>Pterygota</taxon>
        <taxon>Neoptera</taxon>
        <taxon>Paraneoptera</taxon>
        <taxon>Hemiptera</taxon>
        <taxon>Heteroptera</taxon>
        <taxon>Panheteroptera</taxon>
        <taxon>Cimicomorpha</taxon>
        <taxon>Miridae</taxon>
        <taxon>Mirini</taxon>
        <taxon>Apolygus</taxon>
    </lineage>
</organism>
<dbReference type="InterPro" id="IPR008964">
    <property type="entry name" value="Invasin/intimin_cell_adhesion"/>
</dbReference>
<feature type="transmembrane region" description="Helical" evidence="3">
    <location>
        <begin position="256"/>
        <end position="273"/>
    </location>
</feature>
<protein>
    <recommendedName>
        <fullName evidence="4">BIG2 domain-containing protein</fullName>
    </recommendedName>
</protein>
<feature type="transmembrane region" description="Helical" evidence="3">
    <location>
        <begin position="307"/>
        <end position="327"/>
    </location>
</feature>
<proteinExistence type="predicted"/>
<keyword evidence="1" id="KW-0175">Coiled coil</keyword>
<dbReference type="EMBL" id="WIXP02000079">
    <property type="protein sequence ID" value="KAF6197401.1"/>
    <property type="molecule type" value="Genomic_DNA"/>
</dbReference>
<evidence type="ECO:0000259" key="4">
    <source>
        <dbReference type="SMART" id="SM00635"/>
    </source>
</evidence>
<dbReference type="Gene3D" id="2.60.40.1080">
    <property type="match status" value="1"/>
</dbReference>
<keyword evidence="6" id="KW-1185">Reference proteome</keyword>
<feature type="transmembrane region" description="Helical" evidence="3">
    <location>
        <begin position="280"/>
        <end position="301"/>
    </location>
</feature>
<dbReference type="SUPFAM" id="SSF49373">
    <property type="entry name" value="Invasin/intimin cell-adhesion fragments"/>
    <property type="match status" value="1"/>
</dbReference>
<name>A0A8S9WMB0_APOLU</name>
<evidence type="ECO:0000256" key="1">
    <source>
        <dbReference type="SAM" id="Coils"/>
    </source>
</evidence>
<feature type="compositionally biased region" description="Gly residues" evidence="2">
    <location>
        <begin position="23"/>
        <end position="32"/>
    </location>
</feature>
<dbReference type="OrthoDB" id="10618630at2759"/>
<dbReference type="PANTHER" id="PTHR47372">
    <property type="entry name" value="DAUER UP-REGULATED-RELATED"/>
    <property type="match status" value="1"/>
</dbReference>
<dbReference type="AlphaFoldDB" id="A0A8S9WMB0"/>
<dbReference type="PANTHER" id="PTHR47372:SF11">
    <property type="entry name" value="RE19971P"/>
    <property type="match status" value="1"/>
</dbReference>
<keyword evidence="3" id="KW-0472">Membrane</keyword>
<reference evidence="5" key="1">
    <citation type="journal article" date="2021" name="Mol. Ecol. Resour.">
        <title>Apolygus lucorum genome provides insights into omnivorousness and mesophyll feeding.</title>
        <authorList>
            <person name="Liu Y."/>
            <person name="Liu H."/>
            <person name="Wang H."/>
            <person name="Huang T."/>
            <person name="Liu B."/>
            <person name="Yang B."/>
            <person name="Yin L."/>
            <person name="Li B."/>
            <person name="Zhang Y."/>
            <person name="Zhang S."/>
            <person name="Jiang F."/>
            <person name="Zhang X."/>
            <person name="Ren Y."/>
            <person name="Wang B."/>
            <person name="Wang S."/>
            <person name="Lu Y."/>
            <person name="Wu K."/>
            <person name="Fan W."/>
            <person name="Wang G."/>
        </authorList>
    </citation>
    <scope>NUCLEOTIDE SEQUENCE</scope>
    <source>
        <strain evidence="5">12Hb</strain>
    </source>
</reference>
<feature type="coiled-coil region" evidence="1">
    <location>
        <begin position="73"/>
        <end position="113"/>
    </location>
</feature>
<feature type="domain" description="BIG2" evidence="4">
    <location>
        <begin position="131"/>
        <end position="209"/>
    </location>
</feature>
<evidence type="ECO:0000313" key="5">
    <source>
        <dbReference type="EMBL" id="KAF6197401.1"/>
    </source>
</evidence>
<keyword evidence="3" id="KW-0812">Transmembrane</keyword>
<gene>
    <name evidence="5" type="ORF">GE061_020241</name>
</gene>
<feature type="region of interest" description="Disordered" evidence="2">
    <location>
        <begin position="20"/>
        <end position="41"/>
    </location>
</feature>
<comment type="caution">
    <text evidence="5">The sequence shown here is derived from an EMBL/GenBank/DDBJ whole genome shotgun (WGS) entry which is preliminary data.</text>
</comment>
<evidence type="ECO:0000313" key="6">
    <source>
        <dbReference type="Proteomes" id="UP000466442"/>
    </source>
</evidence>
<evidence type="ECO:0000256" key="2">
    <source>
        <dbReference type="SAM" id="MobiDB-lite"/>
    </source>
</evidence>
<dbReference type="SMART" id="SM00635">
    <property type="entry name" value="BID_2"/>
    <property type="match status" value="1"/>
</dbReference>
<dbReference type="InterPro" id="IPR025580">
    <property type="entry name" value="Gp46"/>
</dbReference>
<evidence type="ECO:0000256" key="3">
    <source>
        <dbReference type="SAM" id="Phobius"/>
    </source>
</evidence>
<dbReference type="Pfam" id="PF14265">
    <property type="entry name" value="DUF4355"/>
    <property type="match status" value="1"/>
</dbReference>
<dbReference type="InterPro" id="IPR003343">
    <property type="entry name" value="Big_2"/>
</dbReference>
<sequence length="702" mass="74873">MKIATLCGNSLLKLNLQQFAEGQEGGEGGAGTGQETPPEFNADSLTDEQVAAIKEKFGLKDNTDVDSIVKSKRSRWQKELEEEKNEAARLAKLSEEERQQALIQKEKDDFEKEKAVFRQEQLLVEKGKQLQEIGVTISQKTASMKVGTTRELKATVDPENATNKSVTYSSDAEAVATVNSDGKVTALTAALGGAIDFVNGVIEALKPAFKFFWDNFLKPVAEWTGGVIVDVLKGLGDVLSTIGDWLSEHGKGFSDFVITLGTFAGVVGGIIAVGTAIETFVGFLGGLAVIITGAGGVTGAIGSLVAILGGPITIAIAAAIAVGVLLYKNWDEIKEAAANLGKWIGEKWDDIKKATGDAWDNVKKATSDKWNEAKKSVSDTADSIGTKVSTKWSEVKKGTSDAWDNVKNWTSSKWNDTKTAVHSTADSIGSKVSSKWNEIKSGTSTAWENVRSSVSNAASNAANNASNAWSNMKDRMGGYANSIKSTAKSAFESVASWASDMGRKIGSGLENGVNAVKRGAAAIGNGIAGVIGGAVNGVIDGINWVLGKVGSGNRLGHWSVPRYANGTDGHPGGPALVNDGSGSQWQEMYRTPDGKTGLFPKVRNLMVDLPKGTQVLSGAKTAKAMSGMPAYANGIGNWMGEKWNQAKEMVGDIWDYATHPEKILNIAISKRRGYENDRLTLTDMKFEEIKEIEEQNFKEEEA</sequence>
<keyword evidence="3" id="KW-1133">Transmembrane helix</keyword>
<accession>A0A8S9WMB0</accession>
<dbReference type="Proteomes" id="UP000466442">
    <property type="component" value="Unassembled WGS sequence"/>
</dbReference>